<protein>
    <submittedName>
        <fullName evidence="1">Uncharacterized protein</fullName>
    </submittedName>
</protein>
<accession>A0A917U2N0</accession>
<name>A0A917U2N0_9ACTN</name>
<evidence type="ECO:0000313" key="2">
    <source>
        <dbReference type="Proteomes" id="UP000642070"/>
    </source>
</evidence>
<evidence type="ECO:0000313" key="1">
    <source>
        <dbReference type="EMBL" id="GGM53864.1"/>
    </source>
</evidence>
<reference evidence="1" key="2">
    <citation type="submission" date="2020-09" db="EMBL/GenBank/DDBJ databases">
        <authorList>
            <person name="Sun Q."/>
            <person name="Ohkuma M."/>
        </authorList>
    </citation>
    <scope>NUCLEOTIDE SEQUENCE</scope>
    <source>
        <strain evidence="1">JCM 19831</strain>
    </source>
</reference>
<comment type="caution">
    <text evidence="1">The sequence shown here is derived from an EMBL/GenBank/DDBJ whole genome shotgun (WGS) entry which is preliminary data.</text>
</comment>
<dbReference type="RefSeq" id="WP_190253737.1">
    <property type="nucleotide sequence ID" value="NZ_BMPI01000035.1"/>
</dbReference>
<proteinExistence type="predicted"/>
<sequence length="86" mass="9187">MTTTARREPLTELDELTDQLDPLLARMAATLRAVDDDLAGRRRPVTTPCPTCGKPVPGLLVDSCSKPPCLAAAIAADVALDRRCDL</sequence>
<organism evidence="1 2">
    <name type="scientific">Dactylosporangium sucinum</name>
    <dbReference type="NCBI Taxonomy" id="1424081"/>
    <lineage>
        <taxon>Bacteria</taxon>
        <taxon>Bacillati</taxon>
        <taxon>Actinomycetota</taxon>
        <taxon>Actinomycetes</taxon>
        <taxon>Micromonosporales</taxon>
        <taxon>Micromonosporaceae</taxon>
        <taxon>Dactylosporangium</taxon>
    </lineage>
</organism>
<dbReference type="AlphaFoldDB" id="A0A917U2N0"/>
<keyword evidence="2" id="KW-1185">Reference proteome</keyword>
<dbReference type="Proteomes" id="UP000642070">
    <property type="component" value="Unassembled WGS sequence"/>
</dbReference>
<reference evidence="1" key="1">
    <citation type="journal article" date="2014" name="Int. J. Syst. Evol. Microbiol.">
        <title>Complete genome sequence of Corynebacterium casei LMG S-19264T (=DSM 44701T), isolated from a smear-ripened cheese.</title>
        <authorList>
            <consortium name="US DOE Joint Genome Institute (JGI-PGF)"/>
            <person name="Walter F."/>
            <person name="Albersmeier A."/>
            <person name="Kalinowski J."/>
            <person name="Ruckert C."/>
        </authorList>
    </citation>
    <scope>NUCLEOTIDE SEQUENCE</scope>
    <source>
        <strain evidence="1">JCM 19831</strain>
    </source>
</reference>
<gene>
    <name evidence="1" type="ORF">GCM10007977_064320</name>
</gene>
<dbReference type="EMBL" id="BMPI01000035">
    <property type="protein sequence ID" value="GGM53864.1"/>
    <property type="molecule type" value="Genomic_DNA"/>
</dbReference>